<dbReference type="InterPro" id="IPR046371">
    <property type="entry name" value="Bcl-2_BH1-3"/>
</dbReference>
<sequence>MEEELKDVATEDVPSLSPLVHQGQTDQEKIIVYQVSKLIKTIGNNSDLQVAYKVFEDQITWERIALLFIAAGRLAVRLVEARLPQTILEFAKWVMDFFRQRLVVSAECKSLNSKVFIGLWKLSEAIVCVDMFIQLYCGSYLFTL</sequence>
<dbReference type="SUPFAM" id="SSF56854">
    <property type="entry name" value="Bcl-2 inhibitors of programmed cell death"/>
    <property type="match status" value="1"/>
</dbReference>
<protein>
    <recommendedName>
        <fullName evidence="2">Bcl-2 Bcl-2 homology region 1-3 domain-containing protein</fullName>
    </recommendedName>
</protein>
<reference evidence="3" key="1">
    <citation type="submission" date="2025-08" db="UniProtKB">
        <authorList>
            <consortium name="Ensembl"/>
        </authorList>
    </citation>
    <scope>IDENTIFICATION</scope>
</reference>
<dbReference type="Ensembl" id="ENSNMLT00000030433.1">
    <property type="protein sequence ID" value="ENSNMLP00000027233.1"/>
    <property type="gene ID" value="ENSNMLG00000017361.1"/>
</dbReference>
<dbReference type="GO" id="GO:0042981">
    <property type="term" value="P:regulation of apoptotic process"/>
    <property type="evidence" value="ECO:0007669"/>
    <property type="project" value="InterPro"/>
</dbReference>
<keyword evidence="4" id="KW-1185">Reference proteome</keyword>
<dbReference type="Proteomes" id="UP000694523">
    <property type="component" value="Unplaced"/>
</dbReference>
<evidence type="ECO:0000313" key="4">
    <source>
        <dbReference type="Proteomes" id="UP000694523"/>
    </source>
</evidence>
<evidence type="ECO:0000256" key="1">
    <source>
        <dbReference type="ARBA" id="ARBA00009458"/>
    </source>
</evidence>
<dbReference type="Pfam" id="PF00452">
    <property type="entry name" value="Bcl-2"/>
    <property type="match status" value="1"/>
</dbReference>
<evidence type="ECO:0000259" key="2">
    <source>
        <dbReference type="Pfam" id="PF00452"/>
    </source>
</evidence>
<dbReference type="Gene3D" id="1.10.437.10">
    <property type="entry name" value="Blc2-like"/>
    <property type="match status" value="1"/>
</dbReference>
<dbReference type="AlphaFoldDB" id="A0A8C6TXQ4"/>
<reference evidence="3" key="2">
    <citation type="submission" date="2025-09" db="UniProtKB">
        <authorList>
            <consortium name="Ensembl"/>
        </authorList>
    </citation>
    <scope>IDENTIFICATION</scope>
</reference>
<feature type="domain" description="Bcl-2 Bcl-2 homology region 1-3" evidence="2">
    <location>
        <begin position="49"/>
        <end position="102"/>
    </location>
</feature>
<comment type="similarity">
    <text evidence="1">Belongs to the Bcl-2 family.</text>
</comment>
<dbReference type="InterPro" id="IPR036834">
    <property type="entry name" value="Bcl-2-like_sf"/>
</dbReference>
<organism evidence="3 4">
    <name type="scientific">Neogobius melanostomus</name>
    <name type="common">round goby</name>
    <dbReference type="NCBI Taxonomy" id="47308"/>
    <lineage>
        <taxon>Eukaryota</taxon>
        <taxon>Metazoa</taxon>
        <taxon>Chordata</taxon>
        <taxon>Craniata</taxon>
        <taxon>Vertebrata</taxon>
        <taxon>Euteleostomi</taxon>
        <taxon>Actinopterygii</taxon>
        <taxon>Neopterygii</taxon>
        <taxon>Teleostei</taxon>
        <taxon>Neoteleostei</taxon>
        <taxon>Acanthomorphata</taxon>
        <taxon>Gobiaria</taxon>
        <taxon>Gobiiformes</taxon>
        <taxon>Gobioidei</taxon>
        <taxon>Gobiidae</taxon>
        <taxon>Benthophilinae</taxon>
        <taxon>Neogobiini</taxon>
        <taxon>Neogobius</taxon>
    </lineage>
</organism>
<accession>A0A8C6TXQ4</accession>
<proteinExistence type="inferred from homology"/>
<name>A0A8C6TXQ4_9GOBI</name>
<evidence type="ECO:0000313" key="3">
    <source>
        <dbReference type="Ensembl" id="ENSNMLP00000027233.1"/>
    </source>
</evidence>